<keyword evidence="4 9" id="KW-0479">Metal-binding</keyword>
<comment type="function">
    <text evidence="9">CRISPR (clustered regularly interspaced short palindromic repeat), is an adaptive immune system that provides protection against mobile genetic elements (viruses, transposable elements and conjugative plasmids). CRISPR clusters contain sequences complementary to antecedent mobile elements and target invading nucleic acids. CRISPR clusters are transcribed and processed into CRISPR RNA (crRNA). Functions as a ssRNA-specific endoribonuclease. Involved in the integration of spacer DNA into the CRISPR cassette.</text>
</comment>
<dbReference type="RefSeq" id="WP_208321040.1">
    <property type="nucleotide sequence ID" value="NZ_SORI01000002.1"/>
</dbReference>
<evidence type="ECO:0000256" key="3">
    <source>
        <dbReference type="ARBA" id="ARBA00022722"/>
    </source>
</evidence>
<gene>
    <name evidence="9" type="primary">cas2</name>
    <name evidence="10" type="ORF">C8D99_10278</name>
</gene>
<dbReference type="CDD" id="cd09638">
    <property type="entry name" value="Cas2_I_II_III"/>
    <property type="match status" value="1"/>
</dbReference>
<keyword evidence="5 9" id="KW-0255">Endonuclease</keyword>
<dbReference type="GO" id="GO:0043571">
    <property type="term" value="P:maintenance of CRISPR repeat elements"/>
    <property type="evidence" value="ECO:0007669"/>
    <property type="project" value="UniProtKB-UniRule"/>
</dbReference>
<evidence type="ECO:0000256" key="8">
    <source>
        <dbReference type="ARBA" id="ARBA00023118"/>
    </source>
</evidence>
<evidence type="ECO:0000256" key="9">
    <source>
        <dbReference type="HAMAP-Rule" id="MF_01471"/>
    </source>
</evidence>
<evidence type="ECO:0000256" key="7">
    <source>
        <dbReference type="ARBA" id="ARBA00022842"/>
    </source>
</evidence>
<dbReference type="SUPFAM" id="SSF143430">
    <property type="entry name" value="TTP0101/SSO1404-like"/>
    <property type="match status" value="1"/>
</dbReference>
<comment type="cofactor">
    <cofactor evidence="1 9">
        <name>Mg(2+)</name>
        <dbReference type="ChEBI" id="CHEBI:18420"/>
    </cofactor>
</comment>
<dbReference type="InterPro" id="IPR019199">
    <property type="entry name" value="Virulence_VapD/CRISPR_Cas2"/>
</dbReference>
<comment type="caution">
    <text evidence="10">The sequence shown here is derived from an EMBL/GenBank/DDBJ whole genome shotgun (WGS) entry which is preliminary data.</text>
</comment>
<dbReference type="AlphaFoldDB" id="A0A4R8MF82"/>
<comment type="similarity">
    <text evidence="2 9">Belongs to the CRISPR-associated endoribonuclease Cas2 protein family.</text>
</comment>
<keyword evidence="7 9" id="KW-0460">Magnesium</keyword>
<dbReference type="InterPro" id="IPR021127">
    <property type="entry name" value="CRISPR_associated_Cas2"/>
</dbReference>
<proteinExistence type="inferred from homology"/>
<name>A0A4R8MF82_9BACT</name>
<evidence type="ECO:0000256" key="5">
    <source>
        <dbReference type="ARBA" id="ARBA00022759"/>
    </source>
</evidence>
<evidence type="ECO:0000313" key="10">
    <source>
        <dbReference type="EMBL" id="TDY63097.1"/>
    </source>
</evidence>
<feature type="binding site" evidence="9">
    <location>
        <position position="8"/>
    </location>
    <ligand>
        <name>Mg(2+)</name>
        <dbReference type="ChEBI" id="CHEBI:18420"/>
        <note>catalytic</note>
    </ligand>
</feature>
<keyword evidence="6 9" id="KW-0378">Hydrolase</keyword>
<keyword evidence="11" id="KW-1185">Reference proteome</keyword>
<dbReference type="Pfam" id="PF09827">
    <property type="entry name" value="CRISPR_Cas2"/>
    <property type="match status" value="1"/>
</dbReference>
<sequence>MRLLVFFDLPVVSKEDRRIYQRFRKFLLADGYDMLQFSVYSRIVNGEDGVDKHLKRLGKNIPGKGSVRFLQITERQYAAMKLLVGQRTIKEKKVGTSQLLIF</sequence>
<accession>A0A4R8MF82</accession>
<keyword evidence="3 9" id="KW-0540">Nuclease</keyword>
<evidence type="ECO:0000256" key="4">
    <source>
        <dbReference type="ARBA" id="ARBA00022723"/>
    </source>
</evidence>
<dbReference type="GO" id="GO:0051607">
    <property type="term" value="P:defense response to virus"/>
    <property type="evidence" value="ECO:0007669"/>
    <property type="project" value="UniProtKB-UniRule"/>
</dbReference>
<dbReference type="HAMAP" id="MF_01471">
    <property type="entry name" value="Cas2"/>
    <property type="match status" value="1"/>
</dbReference>
<dbReference type="EC" id="3.1.-.-" evidence="9"/>
<dbReference type="Gene3D" id="3.30.70.240">
    <property type="match status" value="1"/>
</dbReference>
<dbReference type="Proteomes" id="UP000295066">
    <property type="component" value="Unassembled WGS sequence"/>
</dbReference>
<keyword evidence="8 9" id="KW-0051">Antiviral defense</keyword>
<comment type="subunit">
    <text evidence="9">Homodimer, forms a heterotetramer with a Cas1 homodimer.</text>
</comment>
<evidence type="ECO:0000313" key="11">
    <source>
        <dbReference type="Proteomes" id="UP000295066"/>
    </source>
</evidence>
<protein>
    <recommendedName>
        <fullName evidence="9">CRISPR-associated endoribonuclease Cas2</fullName>
        <ecNumber evidence="9">3.1.-.-</ecNumber>
    </recommendedName>
</protein>
<evidence type="ECO:0000256" key="2">
    <source>
        <dbReference type="ARBA" id="ARBA00009959"/>
    </source>
</evidence>
<dbReference type="GO" id="GO:0046872">
    <property type="term" value="F:metal ion binding"/>
    <property type="evidence" value="ECO:0007669"/>
    <property type="project" value="UniProtKB-UniRule"/>
</dbReference>
<dbReference type="GO" id="GO:0016787">
    <property type="term" value="F:hydrolase activity"/>
    <property type="evidence" value="ECO:0007669"/>
    <property type="project" value="UniProtKB-KW"/>
</dbReference>
<reference evidence="10 11" key="1">
    <citation type="submission" date="2019-03" db="EMBL/GenBank/DDBJ databases">
        <title>Genomic Encyclopedia of Type Strains, Phase IV (KMG-IV): sequencing the most valuable type-strain genomes for metagenomic binning, comparative biology and taxonomic classification.</title>
        <authorList>
            <person name="Goeker M."/>
        </authorList>
    </citation>
    <scope>NUCLEOTIDE SEQUENCE [LARGE SCALE GENOMIC DNA]</scope>
    <source>
        <strain evidence="10 11">DSM 25964</strain>
    </source>
</reference>
<dbReference type="GO" id="GO:0004521">
    <property type="term" value="F:RNA endonuclease activity"/>
    <property type="evidence" value="ECO:0007669"/>
    <property type="project" value="InterPro"/>
</dbReference>
<evidence type="ECO:0000256" key="6">
    <source>
        <dbReference type="ARBA" id="ARBA00022801"/>
    </source>
</evidence>
<dbReference type="NCBIfam" id="TIGR01573">
    <property type="entry name" value="cas2"/>
    <property type="match status" value="1"/>
</dbReference>
<organism evidence="10 11">
    <name type="scientific">Aminivibrio pyruvatiphilus</name>
    <dbReference type="NCBI Taxonomy" id="1005740"/>
    <lineage>
        <taxon>Bacteria</taxon>
        <taxon>Thermotogati</taxon>
        <taxon>Synergistota</taxon>
        <taxon>Synergistia</taxon>
        <taxon>Synergistales</taxon>
        <taxon>Aminobacteriaceae</taxon>
        <taxon>Aminivibrio</taxon>
    </lineage>
</organism>
<evidence type="ECO:0000256" key="1">
    <source>
        <dbReference type="ARBA" id="ARBA00001946"/>
    </source>
</evidence>
<dbReference type="EMBL" id="SORI01000002">
    <property type="protein sequence ID" value="TDY63097.1"/>
    <property type="molecule type" value="Genomic_DNA"/>
</dbReference>